<gene>
    <name evidence="1" type="ORF">D7X12_28230</name>
</gene>
<organism evidence="1 2">
    <name type="scientific">Corallococcus sicarius</name>
    <dbReference type="NCBI Taxonomy" id="2316726"/>
    <lineage>
        <taxon>Bacteria</taxon>
        <taxon>Pseudomonadati</taxon>
        <taxon>Myxococcota</taxon>
        <taxon>Myxococcia</taxon>
        <taxon>Myxococcales</taxon>
        <taxon>Cystobacterineae</taxon>
        <taxon>Myxococcaceae</taxon>
        <taxon>Corallococcus</taxon>
    </lineage>
</organism>
<sequence>MLGACSDTTTTAGAAGLAGTYDVVLSNNLVFVTSQDRDELRVLDLERTPREFIPAPNPLEPLAIPVIARPDALTRDVGYDAQGNDVAGPYIYARSSGGRDISVVAADRARLNEVTRLSTGQLITAFTAHGPVSETAPSVLFYALQTRPEAAEQLCGPFGGGVVMRQDLPGPENFDAAALPPALPVFCLRPADTVLSMIVLPVKAGVTESLVLAIRNVTGTSRLVRAVADGGSVEIPYKRPRPVPFSVPDYADLVDIPARFVTTHPTFIPSSGQENDRVREGRYVYVVLDELTCASTDCEGVIALDNGPGQTLSPTPVLARDASGTPMLTLRPSQGLPTGLTLRPDLEVRQVLGDGTVRIGRVPLLGIMPSSSGEITLFRADERRTFNLDRVPKPADPNNSETVDQRAAVAVELRDGNENVRAAQFQSIIVSQTGVNQKPCPPNAAVTNATVNVCDGTLPSGTYRFVFQGVLPGLLDLVRDVSVEDPPFLVETSLATSRGVMPGDTIVLANNVGACPQNIKVLRLEDQGDGRTRLLPDLADPDTLTALTDCATYANFSVRAGPLAKPYVLYAGLETSDSYVQRLAVGEPYTVSTQLDYYYHVDNFDLGRLPPAPPDPLPEPTFAQAPLTLTLTAVFGDAQRLNPGDRYLVVLQPRFRRFVFKVDTRDTSNLAAYRLPGTVVATNVGSGEAASSLAYIAYPSADGLLQFALEQITDNADNFQFVRAFQ</sequence>
<proteinExistence type="predicted"/>
<name>A0A3A8N6F6_9BACT</name>
<dbReference type="AlphaFoldDB" id="A0A3A8N6F6"/>
<dbReference type="Proteomes" id="UP000273405">
    <property type="component" value="Unassembled WGS sequence"/>
</dbReference>
<evidence type="ECO:0000313" key="1">
    <source>
        <dbReference type="EMBL" id="RKH37841.1"/>
    </source>
</evidence>
<comment type="caution">
    <text evidence="1">The sequence shown here is derived from an EMBL/GenBank/DDBJ whole genome shotgun (WGS) entry which is preliminary data.</text>
</comment>
<accession>A0A3A8N6F6</accession>
<dbReference type="EMBL" id="RAWG01000220">
    <property type="protein sequence ID" value="RKH37841.1"/>
    <property type="molecule type" value="Genomic_DNA"/>
</dbReference>
<reference evidence="2" key="1">
    <citation type="submission" date="2018-09" db="EMBL/GenBank/DDBJ databases">
        <authorList>
            <person name="Livingstone P.G."/>
            <person name="Whitworth D.E."/>
        </authorList>
    </citation>
    <scope>NUCLEOTIDE SEQUENCE [LARGE SCALE GENOMIC DNA]</scope>
    <source>
        <strain evidence="2">CA040B</strain>
    </source>
</reference>
<protein>
    <submittedName>
        <fullName evidence="1">Uncharacterized protein</fullName>
    </submittedName>
</protein>
<evidence type="ECO:0000313" key="2">
    <source>
        <dbReference type="Proteomes" id="UP000273405"/>
    </source>
</evidence>
<keyword evidence="2" id="KW-1185">Reference proteome</keyword>